<dbReference type="OrthoDB" id="3758478at2759"/>
<dbReference type="AlphaFoldDB" id="A0A9W9TUU5"/>
<gene>
    <name evidence="2" type="ORF">N7469_000599</name>
</gene>
<reference evidence="2" key="1">
    <citation type="submission" date="2022-11" db="EMBL/GenBank/DDBJ databases">
        <authorList>
            <person name="Petersen C."/>
        </authorList>
    </citation>
    <scope>NUCLEOTIDE SEQUENCE</scope>
    <source>
        <strain evidence="2">IBT 23319</strain>
    </source>
</reference>
<sequence>MPSPAHIQAATLQKFLAGWKKFTAEEWMATWSTDSRQKLLPFSLGVPSRSRTEVQQVLPKLIGVLNNYEMEIHEVVHDASKGKAAVYIISKADTPFEGNFKWTNEYAVFLTFTEDGQEICKMEEMVDTAFYQEFFPRFQKYLTEQGLSH</sequence>
<dbReference type="InterPro" id="IPR050977">
    <property type="entry name" value="Fungal_Meroterpenoid_Isomerase"/>
</dbReference>
<dbReference type="GeneID" id="81378686"/>
<proteinExistence type="predicted"/>
<dbReference type="Gene3D" id="3.10.450.50">
    <property type="match status" value="1"/>
</dbReference>
<organism evidence="2 3">
    <name type="scientific">Penicillium citrinum</name>
    <dbReference type="NCBI Taxonomy" id="5077"/>
    <lineage>
        <taxon>Eukaryota</taxon>
        <taxon>Fungi</taxon>
        <taxon>Dikarya</taxon>
        <taxon>Ascomycota</taxon>
        <taxon>Pezizomycotina</taxon>
        <taxon>Eurotiomycetes</taxon>
        <taxon>Eurotiomycetidae</taxon>
        <taxon>Eurotiales</taxon>
        <taxon>Aspergillaceae</taxon>
        <taxon>Penicillium</taxon>
    </lineage>
</organism>
<keyword evidence="3" id="KW-1185">Reference proteome</keyword>
<dbReference type="EMBL" id="JAPQKT010000001">
    <property type="protein sequence ID" value="KAJ5242272.1"/>
    <property type="molecule type" value="Genomic_DNA"/>
</dbReference>
<reference evidence="2" key="2">
    <citation type="journal article" date="2023" name="IMA Fungus">
        <title>Comparative genomic study of the Penicillium genus elucidates a diverse pangenome and 15 lateral gene transfer events.</title>
        <authorList>
            <person name="Petersen C."/>
            <person name="Sorensen T."/>
            <person name="Nielsen M.R."/>
            <person name="Sondergaard T.E."/>
            <person name="Sorensen J.L."/>
            <person name="Fitzpatrick D.A."/>
            <person name="Frisvad J.C."/>
            <person name="Nielsen K.L."/>
        </authorList>
    </citation>
    <scope>NUCLEOTIDE SEQUENCE</scope>
    <source>
        <strain evidence="2">IBT 23319</strain>
    </source>
</reference>
<dbReference type="SUPFAM" id="SSF54427">
    <property type="entry name" value="NTF2-like"/>
    <property type="match status" value="1"/>
</dbReference>
<dbReference type="PANTHER" id="PTHR39598">
    <property type="entry name" value="AUSTINOL SYNTHESIS PROTEIN F-RELATED"/>
    <property type="match status" value="1"/>
</dbReference>
<dbReference type="PANTHER" id="PTHR39598:SF1">
    <property type="entry name" value="AUSTINOID BIOSYNTHESIS CLUSTERS PROTEIN F-RELATED"/>
    <property type="match status" value="1"/>
</dbReference>
<name>A0A9W9TUU5_PENCI</name>
<evidence type="ECO:0000313" key="3">
    <source>
        <dbReference type="Proteomes" id="UP001147733"/>
    </source>
</evidence>
<protein>
    <submittedName>
        <fullName evidence="2">Uncharacterized protein</fullName>
    </submittedName>
</protein>
<evidence type="ECO:0000313" key="2">
    <source>
        <dbReference type="EMBL" id="KAJ5242272.1"/>
    </source>
</evidence>
<comment type="caution">
    <text evidence="2">The sequence shown here is derived from an EMBL/GenBank/DDBJ whole genome shotgun (WGS) entry which is preliminary data.</text>
</comment>
<comment type="pathway">
    <text evidence="1">Secondary metabolite biosynthesis.</text>
</comment>
<dbReference type="Proteomes" id="UP001147733">
    <property type="component" value="Unassembled WGS sequence"/>
</dbReference>
<evidence type="ECO:0000256" key="1">
    <source>
        <dbReference type="ARBA" id="ARBA00005179"/>
    </source>
</evidence>
<dbReference type="InterPro" id="IPR032710">
    <property type="entry name" value="NTF2-like_dom_sf"/>
</dbReference>
<accession>A0A9W9TUU5</accession>
<dbReference type="RefSeq" id="XP_056505276.1">
    <property type="nucleotide sequence ID" value="XM_056639519.1"/>
</dbReference>